<proteinExistence type="predicted"/>
<evidence type="ECO:0000313" key="1">
    <source>
        <dbReference type="EMBL" id="GHD47859.1"/>
    </source>
</evidence>
<dbReference type="InterPro" id="IPR027417">
    <property type="entry name" value="P-loop_NTPase"/>
</dbReference>
<evidence type="ECO:0008006" key="3">
    <source>
        <dbReference type="Google" id="ProtNLM"/>
    </source>
</evidence>
<reference evidence="1" key="1">
    <citation type="journal article" date="2014" name="Int. J. Syst. Evol. Microbiol.">
        <title>Complete genome sequence of Corynebacterium casei LMG S-19264T (=DSM 44701T), isolated from a smear-ripened cheese.</title>
        <authorList>
            <consortium name="US DOE Joint Genome Institute (JGI-PGF)"/>
            <person name="Walter F."/>
            <person name="Albersmeier A."/>
            <person name="Kalinowski J."/>
            <person name="Ruckert C."/>
        </authorList>
    </citation>
    <scope>NUCLEOTIDE SEQUENCE</scope>
    <source>
        <strain evidence="1">KCTC 42651</strain>
    </source>
</reference>
<sequence>MIVSVHIPKTAGTSLRIGLERALGTRLLLDYDDRPLAQGPEHDARRSRSAAEVRADPDRLVRDYDAVHGHFIASKYLPLGERARFAVFLREPVARTLSQYRHWRRAPNAPNPIAAGIRAGAVGPGDLAELPEHRQIYAAFLGGIDLERFAFVGLAEQYDTSLALFRAIFGIDLPVLRENVGSSGAEDDGLSTGELARVKAAQTDNALMYDRGRRRFETLCTAFL</sequence>
<accession>A0A918XR38</accession>
<dbReference type="SUPFAM" id="SSF52540">
    <property type="entry name" value="P-loop containing nucleoside triphosphate hydrolases"/>
    <property type="match status" value="1"/>
</dbReference>
<dbReference type="RefSeq" id="WP_189988661.1">
    <property type="nucleotide sequence ID" value="NZ_BMZS01000003.1"/>
</dbReference>
<comment type="caution">
    <text evidence="1">The sequence shown here is derived from an EMBL/GenBank/DDBJ whole genome shotgun (WGS) entry which is preliminary data.</text>
</comment>
<dbReference type="Gene3D" id="3.40.50.300">
    <property type="entry name" value="P-loop containing nucleotide triphosphate hydrolases"/>
    <property type="match status" value="1"/>
</dbReference>
<evidence type="ECO:0000313" key="2">
    <source>
        <dbReference type="Proteomes" id="UP000630353"/>
    </source>
</evidence>
<organism evidence="1 2">
    <name type="scientific">Thalassobaculum fulvum</name>
    <dbReference type="NCBI Taxonomy" id="1633335"/>
    <lineage>
        <taxon>Bacteria</taxon>
        <taxon>Pseudomonadati</taxon>
        <taxon>Pseudomonadota</taxon>
        <taxon>Alphaproteobacteria</taxon>
        <taxon>Rhodospirillales</taxon>
        <taxon>Thalassobaculaceae</taxon>
        <taxon>Thalassobaculum</taxon>
    </lineage>
</organism>
<dbReference type="EMBL" id="BMZS01000003">
    <property type="protein sequence ID" value="GHD47859.1"/>
    <property type="molecule type" value="Genomic_DNA"/>
</dbReference>
<dbReference type="Proteomes" id="UP000630353">
    <property type="component" value="Unassembled WGS sequence"/>
</dbReference>
<keyword evidence="2" id="KW-1185">Reference proteome</keyword>
<name>A0A918XR38_9PROT</name>
<reference evidence="1" key="2">
    <citation type="submission" date="2020-09" db="EMBL/GenBank/DDBJ databases">
        <authorList>
            <person name="Sun Q."/>
            <person name="Kim S."/>
        </authorList>
    </citation>
    <scope>NUCLEOTIDE SEQUENCE</scope>
    <source>
        <strain evidence="1">KCTC 42651</strain>
    </source>
</reference>
<gene>
    <name evidence="1" type="ORF">GCM10017083_18740</name>
</gene>
<protein>
    <recommendedName>
        <fullName evidence="3">Sulfotransferase family protein</fullName>
    </recommendedName>
</protein>
<dbReference type="AlphaFoldDB" id="A0A918XR38"/>